<dbReference type="InterPro" id="IPR017439">
    <property type="entry name" value="Amidohydrolase"/>
</dbReference>
<dbReference type="Gene3D" id="3.40.630.10">
    <property type="entry name" value="Zn peptidases"/>
    <property type="match status" value="1"/>
</dbReference>
<dbReference type="SUPFAM" id="SSF55031">
    <property type="entry name" value="Bacterial exopeptidase dimerisation domain"/>
    <property type="match status" value="1"/>
</dbReference>
<comment type="caution">
    <text evidence="2">The sequence shown here is derived from an EMBL/GenBank/DDBJ whole genome shotgun (WGS) entry which is preliminary data.</text>
</comment>
<dbReference type="Proteomes" id="UP001280581">
    <property type="component" value="Unassembled WGS sequence"/>
</dbReference>
<dbReference type="AlphaFoldDB" id="A0AAN6M0Y3"/>
<name>A0AAN6M0Y3_9PLEO</name>
<evidence type="ECO:0000313" key="3">
    <source>
        <dbReference type="Proteomes" id="UP001280581"/>
    </source>
</evidence>
<organism evidence="2 3">
    <name type="scientific">Pseudopithomyces chartarum</name>
    <dbReference type="NCBI Taxonomy" id="1892770"/>
    <lineage>
        <taxon>Eukaryota</taxon>
        <taxon>Fungi</taxon>
        <taxon>Dikarya</taxon>
        <taxon>Ascomycota</taxon>
        <taxon>Pezizomycotina</taxon>
        <taxon>Dothideomycetes</taxon>
        <taxon>Pleosporomycetidae</taxon>
        <taxon>Pleosporales</taxon>
        <taxon>Massarineae</taxon>
        <taxon>Didymosphaeriaceae</taxon>
        <taxon>Pseudopithomyces</taxon>
    </lineage>
</organism>
<dbReference type="PANTHER" id="PTHR30575:SF4">
    <property type="entry name" value="PEPTIDASE M20 DOMAIN-CONTAINING PROTEIN 2"/>
    <property type="match status" value="1"/>
</dbReference>
<protein>
    <recommendedName>
        <fullName evidence="1">Peptidase M20 dimerisation domain-containing protein</fullName>
    </recommendedName>
</protein>
<dbReference type="Pfam" id="PF07687">
    <property type="entry name" value="M20_dimer"/>
    <property type="match status" value="1"/>
</dbReference>
<evidence type="ECO:0000259" key="1">
    <source>
        <dbReference type="Pfam" id="PF07687"/>
    </source>
</evidence>
<dbReference type="InterPro" id="IPR011650">
    <property type="entry name" value="Peptidase_M20_dimer"/>
</dbReference>
<dbReference type="CDD" id="cd05672">
    <property type="entry name" value="M20_ACY1L2-like"/>
    <property type="match status" value="1"/>
</dbReference>
<dbReference type="PANTHER" id="PTHR30575">
    <property type="entry name" value="PEPTIDASE M20"/>
    <property type="match status" value="1"/>
</dbReference>
<proteinExistence type="predicted"/>
<dbReference type="FunFam" id="3.30.70.360:FF:000004">
    <property type="entry name" value="Peptidase M20 domain-containing protein 2"/>
    <property type="match status" value="1"/>
</dbReference>
<dbReference type="Gene3D" id="3.30.70.360">
    <property type="match status" value="1"/>
</dbReference>
<dbReference type="SUPFAM" id="SSF53187">
    <property type="entry name" value="Zn-dependent exopeptidases"/>
    <property type="match status" value="1"/>
</dbReference>
<accession>A0AAN6M0Y3</accession>
<reference evidence="2 3" key="1">
    <citation type="submission" date="2021-02" db="EMBL/GenBank/DDBJ databases">
        <title>Genome assembly of Pseudopithomyces chartarum.</title>
        <authorList>
            <person name="Jauregui R."/>
            <person name="Singh J."/>
            <person name="Voisey C."/>
        </authorList>
    </citation>
    <scope>NUCLEOTIDE SEQUENCE [LARGE SCALE GENOMIC DNA]</scope>
    <source>
        <strain evidence="2 3">AGR01</strain>
    </source>
</reference>
<sequence>MTASHYIEFSAGSDDIASTWYLLASLIFSPQLKCRLYRAFWNMEVKEPEEDGFILLSNTDHVSTQVEQSCVPKYMCGISTCIDNLRGTLWSLNRYIHDNPELAFQEHKAHDALTTFMELQQGWEVRAHAYGIDTAWEAVFDTGRKGPTVSFNAEMDALPNIGHACGHNLIAVASVAAALATAKTLTKNDLPGIVHLIGTPGEENPSPKGGKILLLEAGAYDDVDISLISHPGLPNNSALVRTTAFTRLEAEYFGKAAHAANNPWQGINALDALIIAYNAVSVLRQQLRPDDIIGMNITDGGKAPNIIHAYAAGTFVIRAPSSVRLDQLLQKVQACLRAGAEATGARLSQKIYPGYADHVPNHVLAASYTRLFNALPNPVPSVPEPAIPPLDQYTYVKASTDQGNLSYVVPSVNASFSIPPGPEGGRNHTKDFEKASGTREAFEKAMRVAKALAGTAVESCGVEGLLEKVKEEWRKDMKKAKEEPP</sequence>
<dbReference type="EMBL" id="WVTA01000005">
    <property type="protein sequence ID" value="KAK3209712.1"/>
    <property type="molecule type" value="Genomic_DNA"/>
</dbReference>
<evidence type="ECO:0000313" key="2">
    <source>
        <dbReference type="EMBL" id="KAK3209712.1"/>
    </source>
</evidence>
<feature type="domain" description="Peptidase M20 dimerisation" evidence="1">
    <location>
        <begin position="252"/>
        <end position="340"/>
    </location>
</feature>
<dbReference type="GO" id="GO:0016805">
    <property type="term" value="F:dipeptidase activity"/>
    <property type="evidence" value="ECO:0007669"/>
    <property type="project" value="TreeGrafter"/>
</dbReference>
<dbReference type="InterPro" id="IPR052030">
    <property type="entry name" value="Peptidase_M20/M20A_hydrolases"/>
</dbReference>
<gene>
    <name evidence="2" type="ORF">GRF29_44g463954</name>
</gene>
<keyword evidence="3" id="KW-1185">Reference proteome</keyword>
<dbReference type="InterPro" id="IPR036264">
    <property type="entry name" value="Bact_exopeptidase_dim_dom"/>
</dbReference>
<dbReference type="NCBIfam" id="TIGR01891">
    <property type="entry name" value="amidohydrolases"/>
    <property type="match status" value="1"/>
</dbReference>